<dbReference type="InterPro" id="IPR046878">
    <property type="entry name" value="Big_14"/>
</dbReference>
<organism evidence="2 3">
    <name type="scientific">Pelagirhabdus alkalitolerans</name>
    <dbReference type="NCBI Taxonomy" id="1612202"/>
    <lineage>
        <taxon>Bacteria</taxon>
        <taxon>Bacillati</taxon>
        <taxon>Bacillota</taxon>
        <taxon>Bacilli</taxon>
        <taxon>Bacillales</taxon>
        <taxon>Bacillaceae</taxon>
        <taxon>Pelagirhabdus</taxon>
    </lineage>
</organism>
<dbReference type="Proteomes" id="UP000242949">
    <property type="component" value="Unassembled WGS sequence"/>
</dbReference>
<evidence type="ECO:0000259" key="1">
    <source>
        <dbReference type="Pfam" id="PF20251"/>
    </source>
</evidence>
<dbReference type="STRING" id="1612202.SAMN05421734_10670"/>
<sequence>MMRWLHVSLFIMVSLIFLTACGEHDRGSFSADELEKGEKEVSSLIGSTEVESIIDDSIDQSMIQDPKRIAEHTNLPSPTYEWFMGNGEGVFGYGLTQGQKQPGESFSVQLIAHEAEPTDFNQEVRIQLYELSDTLEIEQELVSETVMIEKVDENTMVYEGNLPDEVNSRYLLTMDILSEDGEVEDSMLGVIVVPKEEMNAELILDKELYDHDDEAELTLKNYGPTTLTLGMSYTIEKNIDDEWYVIPLDLAFIQIALMLAPGEMHEQTVDLSELSPGHYRVIKRINVEGYPSLQTPIGAEFMIE</sequence>
<name>A0A1G6KF44_9BACI</name>
<dbReference type="Pfam" id="PF20251">
    <property type="entry name" value="Big_14"/>
    <property type="match status" value="1"/>
</dbReference>
<proteinExistence type="predicted"/>
<dbReference type="AlphaFoldDB" id="A0A1G6KF44"/>
<evidence type="ECO:0000313" key="2">
    <source>
        <dbReference type="EMBL" id="SDC29574.1"/>
    </source>
</evidence>
<evidence type="ECO:0000313" key="3">
    <source>
        <dbReference type="Proteomes" id="UP000242949"/>
    </source>
</evidence>
<dbReference type="PROSITE" id="PS51257">
    <property type="entry name" value="PROKAR_LIPOPROTEIN"/>
    <property type="match status" value="1"/>
</dbReference>
<dbReference type="OrthoDB" id="2965516at2"/>
<gene>
    <name evidence="2" type="ORF">SAMN05421734_10670</name>
</gene>
<keyword evidence="3" id="KW-1185">Reference proteome</keyword>
<protein>
    <recommendedName>
        <fullName evidence="1">Bacterial Ig-like domain-containing protein</fullName>
    </recommendedName>
</protein>
<accession>A0A1G6KF44</accession>
<feature type="domain" description="Bacterial Ig-like" evidence="1">
    <location>
        <begin position="197"/>
        <end position="288"/>
    </location>
</feature>
<reference evidence="3" key="1">
    <citation type="submission" date="2016-09" db="EMBL/GenBank/DDBJ databases">
        <authorList>
            <person name="Varghese N."/>
            <person name="Submissions S."/>
        </authorList>
    </citation>
    <scope>NUCLEOTIDE SEQUENCE [LARGE SCALE GENOMIC DNA]</scope>
    <source>
        <strain evidence="3">S5</strain>
    </source>
</reference>
<dbReference type="EMBL" id="FMYI01000006">
    <property type="protein sequence ID" value="SDC29574.1"/>
    <property type="molecule type" value="Genomic_DNA"/>
</dbReference>